<feature type="region of interest" description="Disordered" evidence="1">
    <location>
        <begin position="1"/>
        <end position="105"/>
    </location>
</feature>
<feature type="compositionally biased region" description="Acidic residues" evidence="1">
    <location>
        <begin position="37"/>
        <end position="49"/>
    </location>
</feature>
<dbReference type="EMBL" id="JALNTZ010000001">
    <property type="protein sequence ID" value="KAJ3666647.1"/>
    <property type="molecule type" value="Genomic_DNA"/>
</dbReference>
<dbReference type="AlphaFoldDB" id="A0AA38IZV7"/>
<organism evidence="2 3">
    <name type="scientific">Zophobas morio</name>
    <dbReference type="NCBI Taxonomy" id="2755281"/>
    <lineage>
        <taxon>Eukaryota</taxon>
        <taxon>Metazoa</taxon>
        <taxon>Ecdysozoa</taxon>
        <taxon>Arthropoda</taxon>
        <taxon>Hexapoda</taxon>
        <taxon>Insecta</taxon>
        <taxon>Pterygota</taxon>
        <taxon>Neoptera</taxon>
        <taxon>Endopterygota</taxon>
        <taxon>Coleoptera</taxon>
        <taxon>Polyphaga</taxon>
        <taxon>Cucujiformia</taxon>
        <taxon>Tenebrionidae</taxon>
        <taxon>Zophobas</taxon>
    </lineage>
</organism>
<feature type="compositionally biased region" description="Low complexity" evidence="1">
    <location>
        <begin position="54"/>
        <end position="100"/>
    </location>
</feature>
<evidence type="ECO:0000313" key="3">
    <source>
        <dbReference type="Proteomes" id="UP001168821"/>
    </source>
</evidence>
<keyword evidence="3" id="KW-1185">Reference proteome</keyword>
<name>A0AA38IZV7_9CUCU</name>
<reference evidence="2" key="1">
    <citation type="journal article" date="2023" name="G3 (Bethesda)">
        <title>Whole genome assemblies of Zophobas morio and Tenebrio molitor.</title>
        <authorList>
            <person name="Kaur S."/>
            <person name="Stinson S.A."/>
            <person name="diCenzo G.C."/>
        </authorList>
    </citation>
    <scope>NUCLEOTIDE SEQUENCE</scope>
    <source>
        <strain evidence="2">QUZm001</strain>
    </source>
</reference>
<protein>
    <submittedName>
        <fullName evidence="2">Uncharacterized protein</fullName>
    </submittedName>
</protein>
<gene>
    <name evidence="2" type="ORF">Zmor_002082</name>
</gene>
<comment type="caution">
    <text evidence="2">The sequence shown here is derived from an EMBL/GenBank/DDBJ whole genome shotgun (WGS) entry which is preliminary data.</text>
</comment>
<evidence type="ECO:0000313" key="2">
    <source>
        <dbReference type="EMBL" id="KAJ3666647.1"/>
    </source>
</evidence>
<proteinExistence type="predicted"/>
<sequence length="161" mass="16732">MTKPRISYDSIADVGQTDNWEIPIAYDENMSGGESSDSSDADAHEEENDIVYVPPSTKSATPPPATTSQSSTASSTASTTTSTSTAPATTASSKSSPSQPILSPLLYQTPQGMMYATPSNGGVIFSLAQADPTSAHPQFITIPLSMVAANGQGELDLSKRK</sequence>
<feature type="compositionally biased region" description="Low complexity" evidence="1">
    <location>
        <begin position="27"/>
        <end position="36"/>
    </location>
</feature>
<dbReference type="Proteomes" id="UP001168821">
    <property type="component" value="Unassembled WGS sequence"/>
</dbReference>
<evidence type="ECO:0000256" key="1">
    <source>
        <dbReference type="SAM" id="MobiDB-lite"/>
    </source>
</evidence>
<accession>A0AA38IZV7</accession>